<keyword evidence="2" id="KW-1185">Reference proteome</keyword>
<evidence type="ECO:0008006" key="3">
    <source>
        <dbReference type="Google" id="ProtNLM"/>
    </source>
</evidence>
<organism evidence="1 2">
    <name type="scientific">Silvimonas amylolytica</name>
    <dbReference type="NCBI Taxonomy" id="449663"/>
    <lineage>
        <taxon>Bacteria</taxon>
        <taxon>Pseudomonadati</taxon>
        <taxon>Pseudomonadota</taxon>
        <taxon>Betaproteobacteria</taxon>
        <taxon>Neisseriales</taxon>
        <taxon>Chitinibacteraceae</taxon>
        <taxon>Silvimonas</taxon>
    </lineage>
</organism>
<evidence type="ECO:0000313" key="2">
    <source>
        <dbReference type="Proteomes" id="UP000621859"/>
    </source>
</evidence>
<dbReference type="Proteomes" id="UP000621859">
    <property type="component" value="Unassembled WGS sequence"/>
</dbReference>
<dbReference type="EMBL" id="BMLY01000002">
    <property type="protein sequence ID" value="GGP25583.1"/>
    <property type="molecule type" value="Genomic_DNA"/>
</dbReference>
<protein>
    <recommendedName>
        <fullName evidence="3">3'-phosphate/5'-hydroxy nucleic acid ligase</fullName>
    </recommendedName>
</protein>
<gene>
    <name evidence="1" type="ORF">GCM10010971_14020</name>
</gene>
<name>A0ABQ2PJQ4_9NEIS</name>
<comment type="caution">
    <text evidence="1">The sequence shown here is derived from an EMBL/GenBank/DDBJ whole genome shotgun (WGS) entry which is preliminary data.</text>
</comment>
<sequence length="71" mass="7643">MLKVAASAGQTVAGRRFKHAIAGLPPSSDAVQHVNFDSDRLPLYTGLNAALEDVWDIRNKLSARPMATVKP</sequence>
<proteinExistence type="predicted"/>
<evidence type="ECO:0000313" key="1">
    <source>
        <dbReference type="EMBL" id="GGP25583.1"/>
    </source>
</evidence>
<accession>A0ABQ2PJQ4</accession>
<reference evidence="2" key="1">
    <citation type="journal article" date="2019" name="Int. J. Syst. Evol. Microbiol.">
        <title>The Global Catalogue of Microorganisms (GCM) 10K type strain sequencing project: providing services to taxonomists for standard genome sequencing and annotation.</title>
        <authorList>
            <consortium name="The Broad Institute Genomics Platform"/>
            <consortium name="The Broad Institute Genome Sequencing Center for Infectious Disease"/>
            <person name="Wu L."/>
            <person name="Ma J."/>
        </authorList>
    </citation>
    <scope>NUCLEOTIDE SEQUENCE [LARGE SCALE GENOMIC DNA]</scope>
    <source>
        <strain evidence="2">CGMCC 1.8860</strain>
    </source>
</reference>